<proteinExistence type="inferred from homology"/>
<dbReference type="SMART" id="SM00195">
    <property type="entry name" value="DSPc"/>
    <property type="match status" value="1"/>
</dbReference>
<dbReference type="PROSITE" id="PS50054">
    <property type="entry name" value="TYR_PHOSPHATASE_DUAL"/>
    <property type="match status" value="1"/>
</dbReference>
<dbReference type="InterPro" id="IPR052103">
    <property type="entry name" value="Dual_spec_Phospatases"/>
</dbReference>
<dbReference type="EMBL" id="CAWYQH010000046">
    <property type="protein sequence ID" value="CAK8677473.1"/>
    <property type="molecule type" value="Genomic_DNA"/>
</dbReference>
<dbReference type="PRINTS" id="PR01908">
    <property type="entry name" value="ADSPHPHTASE"/>
</dbReference>
<evidence type="ECO:0000256" key="2">
    <source>
        <dbReference type="ARBA" id="ARBA00013081"/>
    </source>
</evidence>
<dbReference type="InterPro" id="IPR000340">
    <property type="entry name" value="Dual-sp_phosphatase_cat-dom"/>
</dbReference>
<dbReference type="PANTHER" id="PTHR45961">
    <property type="entry name" value="IP21249P"/>
    <property type="match status" value="1"/>
</dbReference>
<evidence type="ECO:0000259" key="6">
    <source>
        <dbReference type="PROSITE" id="PS50056"/>
    </source>
</evidence>
<evidence type="ECO:0000256" key="1">
    <source>
        <dbReference type="ARBA" id="ARBA00008601"/>
    </source>
</evidence>
<protein>
    <recommendedName>
        <fullName evidence="2">protein-serine/threonine phosphatase</fullName>
        <ecNumber evidence="2">3.1.3.16</ecNumber>
    </recommendedName>
</protein>
<evidence type="ECO:0000313" key="7">
    <source>
        <dbReference type="EMBL" id="CAK8677473.1"/>
    </source>
</evidence>
<dbReference type="PROSITE" id="PS00383">
    <property type="entry name" value="TYR_PHOSPHATASE_1"/>
    <property type="match status" value="1"/>
</dbReference>
<comment type="caution">
    <text evidence="7">The sequence shown here is derived from an EMBL/GenBank/DDBJ whole genome shotgun (WGS) entry which is preliminary data.</text>
</comment>
<dbReference type="CDD" id="cd14514">
    <property type="entry name" value="DUSP14-like"/>
    <property type="match status" value="1"/>
</dbReference>
<keyword evidence="8" id="KW-1185">Reference proteome</keyword>
<feature type="domain" description="Tyrosine-protein phosphatase" evidence="5">
    <location>
        <begin position="4"/>
        <end position="146"/>
    </location>
</feature>
<dbReference type="Gene3D" id="3.90.190.10">
    <property type="entry name" value="Protein tyrosine phosphatase superfamily"/>
    <property type="match status" value="1"/>
</dbReference>
<feature type="domain" description="Tyrosine specific protein phosphatases" evidence="6">
    <location>
        <begin position="66"/>
        <end position="124"/>
    </location>
</feature>
<evidence type="ECO:0000256" key="4">
    <source>
        <dbReference type="ARBA" id="ARBA00022912"/>
    </source>
</evidence>
<accession>A0ABP0FEZ8</accession>
<dbReference type="PANTHER" id="PTHR45961:SF6">
    <property type="entry name" value="IP21249P"/>
    <property type="match status" value="1"/>
</dbReference>
<keyword evidence="3" id="KW-0378">Hydrolase</keyword>
<reference evidence="7 8" key="1">
    <citation type="submission" date="2024-02" db="EMBL/GenBank/DDBJ databases">
        <authorList>
            <person name="Daric V."/>
            <person name="Darras S."/>
        </authorList>
    </citation>
    <scope>NUCLEOTIDE SEQUENCE [LARGE SCALE GENOMIC DNA]</scope>
</reference>
<dbReference type="PROSITE" id="PS50056">
    <property type="entry name" value="TYR_PHOSPHATASE_2"/>
    <property type="match status" value="1"/>
</dbReference>
<dbReference type="InterPro" id="IPR020420">
    <property type="entry name" value="Atypical_DUSP_subfamB"/>
</dbReference>
<evidence type="ECO:0000259" key="5">
    <source>
        <dbReference type="PROSITE" id="PS50054"/>
    </source>
</evidence>
<organism evidence="7 8">
    <name type="scientific">Clavelina lepadiformis</name>
    <name type="common">Light-bulb sea squirt</name>
    <name type="synonym">Ascidia lepadiformis</name>
    <dbReference type="NCBI Taxonomy" id="159417"/>
    <lineage>
        <taxon>Eukaryota</taxon>
        <taxon>Metazoa</taxon>
        <taxon>Chordata</taxon>
        <taxon>Tunicata</taxon>
        <taxon>Ascidiacea</taxon>
        <taxon>Aplousobranchia</taxon>
        <taxon>Clavelinidae</taxon>
        <taxon>Clavelina</taxon>
    </lineage>
</organism>
<dbReference type="InterPro" id="IPR020422">
    <property type="entry name" value="TYR_PHOSPHATASE_DUAL_dom"/>
</dbReference>
<evidence type="ECO:0000313" key="8">
    <source>
        <dbReference type="Proteomes" id="UP001642483"/>
    </source>
</evidence>
<dbReference type="InterPro" id="IPR016130">
    <property type="entry name" value="Tyr_Pase_AS"/>
</dbReference>
<dbReference type="Proteomes" id="UP001642483">
    <property type="component" value="Unassembled WGS sequence"/>
</dbReference>
<dbReference type="SUPFAM" id="SSF52799">
    <property type="entry name" value="(Phosphotyrosine protein) phosphatases II"/>
    <property type="match status" value="1"/>
</dbReference>
<dbReference type="InterPro" id="IPR000387">
    <property type="entry name" value="Tyr_Pase_dom"/>
</dbReference>
<sequence>MWNTIHEITPNLYLCSGNAVTNKEAVLSRNISLIINATLDLPNRTWNTRIEVVRIPVNDVPHAQLEPYFDKVADLINDRAKLGQKCLVHCVAGVSRSASLCIAYLIKYCRMSLREAHNHVRSRRSVIRPNVGFWRQLIEFEKKTRGAKSVSMVQSSIGLVPDVYYNETRNMISWLGRARR</sequence>
<gene>
    <name evidence="7" type="ORF">CVLEPA_LOCUS6852</name>
</gene>
<dbReference type="Pfam" id="PF00782">
    <property type="entry name" value="DSPc"/>
    <property type="match status" value="1"/>
</dbReference>
<dbReference type="PRINTS" id="PR01910">
    <property type="entry name" value="ADSPHPHTASEB"/>
</dbReference>
<dbReference type="InterPro" id="IPR029021">
    <property type="entry name" value="Prot-tyrosine_phosphatase-like"/>
</dbReference>
<keyword evidence="4" id="KW-0904">Protein phosphatase</keyword>
<evidence type="ECO:0000256" key="3">
    <source>
        <dbReference type="ARBA" id="ARBA00022801"/>
    </source>
</evidence>
<comment type="similarity">
    <text evidence="1">Belongs to the protein-tyrosine phosphatase family. Non-receptor class dual specificity subfamily.</text>
</comment>
<name>A0ABP0FEZ8_CLALP</name>
<dbReference type="EC" id="3.1.3.16" evidence="2"/>